<comment type="subcellular location">
    <subcellularLocation>
        <location evidence="1 8">Cell outer membrane</location>
        <topology evidence="1 8">Multi-pass membrane protein</topology>
    </subcellularLocation>
</comment>
<dbReference type="InterPro" id="IPR000531">
    <property type="entry name" value="Beta-barrel_TonB"/>
</dbReference>
<evidence type="ECO:0000313" key="13">
    <source>
        <dbReference type="Proteomes" id="UP000462931"/>
    </source>
</evidence>
<reference evidence="12 13" key="1">
    <citation type="submission" date="2019-11" db="EMBL/GenBank/DDBJ databases">
        <authorList>
            <person name="Cheng Q."/>
            <person name="Yang Z."/>
        </authorList>
    </citation>
    <scope>NUCLEOTIDE SEQUENCE [LARGE SCALE GENOMIC DNA]</scope>
    <source>
        <strain evidence="12 13">HX-22-1</strain>
    </source>
</reference>
<proteinExistence type="inferred from homology"/>
<keyword evidence="3 8" id="KW-1134">Transmembrane beta strand</keyword>
<dbReference type="PROSITE" id="PS52016">
    <property type="entry name" value="TONB_DEPENDENT_REC_3"/>
    <property type="match status" value="1"/>
</dbReference>
<evidence type="ECO:0000256" key="5">
    <source>
        <dbReference type="ARBA" id="ARBA00023077"/>
    </source>
</evidence>
<protein>
    <submittedName>
        <fullName evidence="12">SusC/RagA family TonB-linked outer membrane protein</fullName>
    </submittedName>
</protein>
<evidence type="ECO:0000256" key="6">
    <source>
        <dbReference type="ARBA" id="ARBA00023136"/>
    </source>
</evidence>
<evidence type="ECO:0000313" key="12">
    <source>
        <dbReference type="EMBL" id="MRX48166.1"/>
    </source>
</evidence>
<dbReference type="GO" id="GO:0009279">
    <property type="term" value="C:cell outer membrane"/>
    <property type="evidence" value="ECO:0007669"/>
    <property type="project" value="UniProtKB-SubCell"/>
</dbReference>
<dbReference type="RefSeq" id="WP_154288256.1">
    <property type="nucleotide sequence ID" value="NZ_WKJI01000003.1"/>
</dbReference>
<comment type="similarity">
    <text evidence="8 9">Belongs to the TonB-dependent receptor family.</text>
</comment>
<keyword evidence="4 8" id="KW-0812">Transmembrane</keyword>
<dbReference type="Pfam" id="PF00593">
    <property type="entry name" value="TonB_dep_Rec_b-barrel"/>
    <property type="match status" value="1"/>
</dbReference>
<dbReference type="NCBIfam" id="TIGR04056">
    <property type="entry name" value="OMP_RagA_SusC"/>
    <property type="match status" value="1"/>
</dbReference>
<evidence type="ECO:0000256" key="4">
    <source>
        <dbReference type="ARBA" id="ARBA00022692"/>
    </source>
</evidence>
<dbReference type="InterPro" id="IPR037066">
    <property type="entry name" value="Plug_dom_sf"/>
</dbReference>
<feature type="domain" description="TonB-dependent receptor plug" evidence="11">
    <location>
        <begin position="123"/>
        <end position="238"/>
    </location>
</feature>
<keyword evidence="7 8" id="KW-0998">Cell outer membrane</keyword>
<name>A0A7K0FQD0_9SPHI</name>
<evidence type="ECO:0000256" key="1">
    <source>
        <dbReference type="ARBA" id="ARBA00004571"/>
    </source>
</evidence>
<dbReference type="Pfam" id="PF07715">
    <property type="entry name" value="Plug"/>
    <property type="match status" value="1"/>
</dbReference>
<dbReference type="InterPro" id="IPR008969">
    <property type="entry name" value="CarboxyPept-like_regulatory"/>
</dbReference>
<dbReference type="InterPro" id="IPR036942">
    <property type="entry name" value="Beta-barrel_TonB_sf"/>
</dbReference>
<dbReference type="NCBIfam" id="TIGR04057">
    <property type="entry name" value="SusC_RagA_signa"/>
    <property type="match status" value="1"/>
</dbReference>
<dbReference type="AlphaFoldDB" id="A0A7K0FQD0"/>
<dbReference type="Gene3D" id="2.40.170.20">
    <property type="entry name" value="TonB-dependent receptor, beta-barrel domain"/>
    <property type="match status" value="1"/>
</dbReference>
<evidence type="ECO:0000256" key="9">
    <source>
        <dbReference type="RuleBase" id="RU003357"/>
    </source>
</evidence>
<dbReference type="InterPro" id="IPR023997">
    <property type="entry name" value="TonB-dep_OMP_SusC/RagA_CS"/>
</dbReference>
<evidence type="ECO:0000256" key="2">
    <source>
        <dbReference type="ARBA" id="ARBA00022448"/>
    </source>
</evidence>
<feature type="domain" description="TonB-dependent receptor-like beta-barrel" evidence="10">
    <location>
        <begin position="407"/>
        <end position="959"/>
    </location>
</feature>
<dbReference type="Gene3D" id="2.170.130.10">
    <property type="entry name" value="TonB-dependent receptor, plug domain"/>
    <property type="match status" value="1"/>
</dbReference>
<keyword evidence="5 9" id="KW-0798">TonB box</keyword>
<sequence>MKLYYLKKCGLLMLLLILNVVVVKAQSGSISGKIIDEANQPLPGAAVFIDGTSLGTQTDVNGNYKISGIKSGNVSVTVRFVGYVEQKKQVTISTTPLVLNFSLVPENKSLNEVVVIGYGSVAKKDLTGAVTAVSSKDFQRGNIVSPEQLIAGKVSGVQITSNSGAPGSGSTIRIRGGASLNASNDPLIVIDGVPVSVGAISGAANPLSLINPNDIETFTVLKDASATAIYGSRASNGVILITTKKGSSGKPVVSFNSQLSASTLGSQIDVLSAQELRDYVTNNPRATAQYIGYLGESNTNWQNEIYQTATNSDNNLSISGAVKNIPYRVAVGYLDQRGVLLRDKLNRTSGSLSVTPKFFDNHLKVDVNVKGSLSKSRFANQGAIGAALQFDPTQPVYEENIFGGFFEYANGSGANAVPNPNAPRNPMGLIMQREDNSEVNRSLGNIQLDYMFHFLPELHANLNLGYDVAKGTGSTFVPEFAAQSFSTRGSRTQYLQEINNKIGEFYLNYNKNLRSLNSNINVTAGYGYYDNRTTNFNYPNLRANGDVIPGTEPTFPFDIPRNNLQSYYGRMIYTLSDKYIVSASIRTDGSSRFSEDVRWGVFPSASFTWRAKSESFLQNVQSLSDLKLRVSYGITGQQDGISNFSYLPNYAVSQNDSQYQFGNQFFNLFVPIAYDSNIKWEETETYNAGIDYGFLNNRINGSIDVYFKKTKDLLANVPIPVGSNFNNFLLTNIGNVENRGLEFNISADAIKTKDFNWNLGFNLTLNRSRITNLTLVPDPNFNILVGGFSGGTGGTIQTHSVGFEPFSFYVYKQVYDTNGKPLEGVYEDLNNDGVISEAGDLYRYKSPAPDALLGFSTQLNYKKWSFSTVLRANFGNYMYNNVASNFGVERNILNPSGYVANATSEIFRSQFINNQYLSDYYIENASFLRMDNIGLGYNLGRLSKASSANLRLNLNCQNVFVISNYSGLDPEIGNGIDFSLYPRPRTFSLGLNLDF</sequence>
<dbReference type="InterPro" id="IPR023996">
    <property type="entry name" value="TonB-dep_OMP_SusC/RagA"/>
</dbReference>
<evidence type="ECO:0000256" key="7">
    <source>
        <dbReference type="ARBA" id="ARBA00023237"/>
    </source>
</evidence>
<dbReference type="InterPro" id="IPR012910">
    <property type="entry name" value="Plug_dom"/>
</dbReference>
<dbReference type="SUPFAM" id="SSF49464">
    <property type="entry name" value="Carboxypeptidase regulatory domain-like"/>
    <property type="match status" value="1"/>
</dbReference>
<comment type="caution">
    <text evidence="12">The sequence shown here is derived from an EMBL/GenBank/DDBJ whole genome shotgun (WGS) entry which is preliminary data.</text>
</comment>
<accession>A0A7K0FQD0</accession>
<dbReference type="EMBL" id="WKJI01000003">
    <property type="protein sequence ID" value="MRX48166.1"/>
    <property type="molecule type" value="Genomic_DNA"/>
</dbReference>
<keyword evidence="6 8" id="KW-0472">Membrane</keyword>
<dbReference type="SUPFAM" id="SSF56935">
    <property type="entry name" value="Porins"/>
    <property type="match status" value="1"/>
</dbReference>
<evidence type="ECO:0000256" key="3">
    <source>
        <dbReference type="ARBA" id="ARBA00022452"/>
    </source>
</evidence>
<dbReference type="Pfam" id="PF13715">
    <property type="entry name" value="CarbopepD_reg_2"/>
    <property type="match status" value="1"/>
</dbReference>
<dbReference type="FunFam" id="2.170.130.10:FF:000008">
    <property type="entry name" value="SusC/RagA family TonB-linked outer membrane protein"/>
    <property type="match status" value="1"/>
</dbReference>
<organism evidence="12 13">
    <name type="scientific">Pedobacter puniceum</name>
    <dbReference type="NCBI Taxonomy" id="2666136"/>
    <lineage>
        <taxon>Bacteria</taxon>
        <taxon>Pseudomonadati</taxon>
        <taxon>Bacteroidota</taxon>
        <taxon>Sphingobacteriia</taxon>
        <taxon>Sphingobacteriales</taxon>
        <taxon>Sphingobacteriaceae</taxon>
        <taxon>Pedobacter</taxon>
    </lineage>
</organism>
<evidence type="ECO:0000259" key="11">
    <source>
        <dbReference type="Pfam" id="PF07715"/>
    </source>
</evidence>
<keyword evidence="2 8" id="KW-0813">Transport</keyword>
<dbReference type="Proteomes" id="UP000462931">
    <property type="component" value="Unassembled WGS sequence"/>
</dbReference>
<evidence type="ECO:0000256" key="8">
    <source>
        <dbReference type="PROSITE-ProRule" id="PRU01360"/>
    </source>
</evidence>
<evidence type="ECO:0000259" key="10">
    <source>
        <dbReference type="Pfam" id="PF00593"/>
    </source>
</evidence>
<keyword evidence="13" id="KW-1185">Reference proteome</keyword>
<dbReference type="Gene3D" id="2.60.40.1120">
    <property type="entry name" value="Carboxypeptidase-like, regulatory domain"/>
    <property type="match status" value="1"/>
</dbReference>
<gene>
    <name evidence="12" type="ORF">GJJ64_13290</name>
</gene>
<dbReference type="InterPro" id="IPR039426">
    <property type="entry name" value="TonB-dep_rcpt-like"/>
</dbReference>